<dbReference type="InterPro" id="IPR046887">
    <property type="entry name" value="RsmE_PUA-like"/>
</dbReference>
<dbReference type="InterPro" id="IPR029026">
    <property type="entry name" value="tRNA_m1G_MTases_N"/>
</dbReference>
<dbReference type="CDD" id="cd18084">
    <property type="entry name" value="RsmE-like"/>
    <property type="match status" value="1"/>
</dbReference>
<dbReference type="InterPro" id="IPR015947">
    <property type="entry name" value="PUA-like_sf"/>
</dbReference>
<evidence type="ECO:0000256" key="5">
    <source>
        <dbReference type="ARBA" id="ARBA00022490"/>
    </source>
</evidence>
<dbReference type="NCBIfam" id="NF008692">
    <property type="entry name" value="PRK11713.1-5"/>
    <property type="match status" value="1"/>
</dbReference>
<evidence type="ECO:0000256" key="6">
    <source>
        <dbReference type="ARBA" id="ARBA00022552"/>
    </source>
</evidence>
<dbReference type="RefSeq" id="WP_117203030.1">
    <property type="nucleotide sequence ID" value="NZ_JBHTBK010000028.1"/>
</dbReference>
<dbReference type="PANTHER" id="PTHR30027:SF3">
    <property type="entry name" value="16S RRNA (URACIL(1498)-N(3))-METHYLTRANSFERASE"/>
    <property type="match status" value="1"/>
</dbReference>
<keyword evidence="7 12" id="KW-0489">Methyltransferase</keyword>
<evidence type="ECO:0000256" key="9">
    <source>
        <dbReference type="ARBA" id="ARBA00022691"/>
    </source>
</evidence>
<dbReference type="SUPFAM" id="SSF75217">
    <property type="entry name" value="alpha/beta knot"/>
    <property type="match status" value="1"/>
</dbReference>
<sequence>MRLTRSFVDRPLRAGDTLVLPDAAAAHLVRVLRLQPGDACVLFNGDGHDYDARLVSVGKREVRAEVVAARRTDNESPLAIILVQGIARGEKMDWILQKATELGVAAIVPVVSERSEVRLDGERADKRTTHWREVVVAACGQSGRATVPPVSAPQPLATAVARLPAGARRLLLDPQAAHGLDAGVAAADGIVLAIGPEGGWSARDLATLRDHGFAGLRLGPRVLRTETAGLAAIAALQALHGDLG</sequence>
<dbReference type="Proteomes" id="UP000262917">
    <property type="component" value="Unassembled WGS sequence"/>
</dbReference>
<evidence type="ECO:0000256" key="11">
    <source>
        <dbReference type="ARBA" id="ARBA00047944"/>
    </source>
</evidence>
<keyword evidence="5 12" id="KW-0963">Cytoplasm</keyword>
<evidence type="ECO:0000256" key="7">
    <source>
        <dbReference type="ARBA" id="ARBA00022603"/>
    </source>
</evidence>
<feature type="domain" description="Ribosomal RNA small subunit methyltransferase E methyltransferase" evidence="13">
    <location>
        <begin position="74"/>
        <end position="237"/>
    </location>
</feature>
<dbReference type="OrthoDB" id="9815641at2"/>
<evidence type="ECO:0000256" key="1">
    <source>
        <dbReference type="ARBA" id="ARBA00004496"/>
    </source>
</evidence>
<dbReference type="InterPro" id="IPR006700">
    <property type="entry name" value="RsmE"/>
</dbReference>
<comment type="catalytic activity">
    <reaction evidence="11 12">
        <text>uridine(1498) in 16S rRNA + S-adenosyl-L-methionine = N(3)-methyluridine(1498) in 16S rRNA + S-adenosyl-L-homocysteine + H(+)</text>
        <dbReference type="Rhea" id="RHEA:42920"/>
        <dbReference type="Rhea" id="RHEA-COMP:10283"/>
        <dbReference type="Rhea" id="RHEA-COMP:10284"/>
        <dbReference type="ChEBI" id="CHEBI:15378"/>
        <dbReference type="ChEBI" id="CHEBI:57856"/>
        <dbReference type="ChEBI" id="CHEBI:59789"/>
        <dbReference type="ChEBI" id="CHEBI:65315"/>
        <dbReference type="ChEBI" id="CHEBI:74502"/>
        <dbReference type="EC" id="2.1.1.193"/>
    </reaction>
</comment>
<evidence type="ECO:0000313" key="15">
    <source>
        <dbReference type="EMBL" id="RFP59781.1"/>
    </source>
</evidence>
<evidence type="ECO:0000313" key="16">
    <source>
        <dbReference type="Proteomes" id="UP000262917"/>
    </source>
</evidence>
<evidence type="ECO:0000256" key="12">
    <source>
        <dbReference type="PIRNR" id="PIRNR015601"/>
    </source>
</evidence>
<comment type="function">
    <text evidence="10 12">Specifically methylates the N3 position of the uracil ring of uridine 1498 (m3U1498) in 16S rRNA. Acts on the fully assembled 30S ribosomal subunit.</text>
</comment>
<dbReference type="Pfam" id="PF04452">
    <property type="entry name" value="Methyltrans_RNA"/>
    <property type="match status" value="1"/>
</dbReference>
<dbReference type="SUPFAM" id="SSF88697">
    <property type="entry name" value="PUA domain-like"/>
    <property type="match status" value="1"/>
</dbReference>
<proteinExistence type="inferred from homology"/>
<dbReference type="NCBIfam" id="TIGR00046">
    <property type="entry name" value="RsmE family RNA methyltransferase"/>
    <property type="match status" value="1"/>
</dbReference>
<evidence type="ECO:0000259" key="13">
    <source>
        <dbReference type="Pfam" id="PF04452"/>
    </source>
</evidence>
<reference evidence="15 16" key="1">
    <citation type="submission" date="2018-08" db="EMBL/GenBank/DDBJ databases">
        <title>Lysobacter weifangensis sp. nov., a new member of the family 'Xanthomonadaceae', isolated from soil in a farmland.</title>
        <authorList>
            <person name="Zhao H."/>
        </authorList>
    </citation>
    <scope>NUCLEOTIDE SEQUENCE [LARGE SCALE GENOMIC DNA]</scope>
    <source>
        <strain evidence="15 16">WF-2</strain>
    </source>
</reference>
<dbReference type="GO" id="GO:0005737">
    <property type="term" value="C:cytoplasm"/>
    <property type="evidence" value="ECO:0007669"/>
    <property type="project" value="UniProtKB-SubCell"/>
</dbReference>
<evidence type="ECO:0000259" key="14">
    <source>
        <dbReference type="Pfam" id="PF20260"/>
    </source>
</evidence>
<comment type="subcellular location">
    <subcellularLocation>
        <location evidence="1 12">Cytoplasm</location>
    </subcellularLocation>
</comment>
<comment type="caution">
    <text evidence="15">The sequence shown here is derived from an EMBL/GenBank/DDBJ whole genome shotgun (WGS) entry which is preliminary data.</text>
</comment>
<evidence type="ECO:0000256" key="3">
    <source>
        <dbReference type="ARBA" id="ARBA00012328"/>
    </source>
</evidence>
<evidence type="ECO:0000256" key="2">
    <source>
        <dbReference type="ARBA" id="ARBA00005528"/>
    </source>
</evidence>
<dbReference type="AlphaFoldDB" id="A0A372DJM7"/>
<dbReference type="GO" id="GO:0070475">
    <property type="term" value="P:rRNA base methylation"/>
    <property type="evidence" value="ECO:0007669"/>
    <property type="project" value="TreeGrafter"/>
</dbReference>
<dbReference type="PANTHER" id="PTHR30027">
    <property type="entry name" value="RIBOSOMAL RNA SMALL SUBUNIT METHYLTRANSFERASE E"/>
    <property type="match status" value="1"/>
</dbReference>
<keyword evidence="16" id="KW-1185">Reference proteome</keyword>
<keyword evidence="8 12" id="KW-0808">Transferase</keyword>
<keyword evidence="6 12" id="KW-0698">rRNA processing</keyword>
<dbReference type="PIRSF" id="PIRSF015601">
    <property type="entry name" value="MTase_slr0722"/>
    <property type="match status" value="1"/>
</dbReference>
<dbReference type="InterPro" id="IPR046886">
    <property type="entry name" value="RsmE_MTase_dom"/>
</dbReference>
<dbReference type="EC" id="2.1.1.193" evidence="3 12"/>
<comment type="similarity">
    <text evidence="2 12">Belongs to the RNA methyltransferase RsmE family.</text>
</comment>
<evidence type="ECO:0000256" key="8">
    <source>
        <dbReference type="ARBA" id="ARBA00022679"/>
    </source>
</evidence>
<organism evidence="15 16">
    <name type="scientific">Cognatiluteimonas weifangensis</name>
    <dbReference type="NCBI Taxonomy" id="2303539"/>
    <lineage>
        <taxon>Bacteria</taxon>
        <taxon>Pseudomonadati</taxon>
        <taxon>Pseudomonadota</taxon>
        <taxon>Gammaproteobacteria</taxon>
        <taxon>Lysobacterales</taxon>
        <taxon>Lysobacteraceae</taxon>
        <taxon>Cognatiluteimonas</taxon>
    </lineage>
</organism>
<dbReference type="GO" id="GO:0070042">
    <property type="term" value="F:rRNA (uridine-N3-)-methyltransferase activity"/>
    <property type="evidence" value="ECO:0007669"/>
    <property type="project" value="TreeGrafter"/>
</dbReference>
<evidence type="ECO:0000256" key="4">
    <source>
        <dbReference type="ARBA" id="ARBA00013673"/>
    </source>
</evidence>
<dbReference type="InterPro" id="IPR029028">
    <property type="entry name" value="Alpha/beta_knot_MTases"/>
</dbReference>
<gene>
    <name evidence="15" type="ORF">D0Y53_09720</name>
</gene>
<name>A0A372DJM7_9GAMM</name>
<dbReference type="EMBL" id="QVPD01000010">
    <property type="protein sequence ID" value="RFP59781.1"/>
    <property type="molecule type" value="Genomic_DNA"/>
</dbReference>
<keyword evidence="9 12" id="KW-0949">S-adenosyl-L-methionine</keyword>
<feature type="domain" description="Ribosomal RNA small subunit methyltransferase E PUA-like" evidence="14">
    <location>
        <begin position="20"/>
        <end position="66"/>
    </location>
</feature>
<dbReference type="Pfam" id="PF20260">
    <property type="entry name" value="PUA_4"/>
    <property type="match status" value="1"/>
</dbReference>
<accession>A0A372DJM7</accession>
<protein>
    <recommendedName>
        <fullName evidence="4 12">Ribosomal RNA small subunit methyltransferase E</fullName>
        <ecNumber evidence="3 12">2.1.1.193</ecNumber>
    </recommendedName>
</protein>
<dbReference type="Gene3D" id="3.40.1280.10">
    <property type="match status" value="1"/>
</dbReference>
<evidence type="ECO:0000256" key="10">
    <source>
        <dbReference type="ARBA" id="ARBA00025699"/>
    </source>
</evidence>